<name>A0A5J5K576_9ACTN</name>
<organism evidence="1 2">
    <name type="scientific">Microbispora cellulosiformans</name>
    <dbReference type="NCBI Taxonomy" id="2614688"/>
    <lineage>
        <taxon>Bacteria</taxon>
        <taxon>Bacillati</taxon>
        <taxon>Actinomycetota</taxon>
        <taxon>Actinomycetes</taxon>
        <taxon>Streptosporangiales</taxon>
        <taxon>Streptosporangiaceae</taxon>
        <taxon>Microbispora</taxon>
    </lineage>
</organism>
<dbReference type="EMBL" id="VYTZ01000003">
    <property type="protein sequence ID" value="KAA9379622.1"/>
    <property type="molecule type" value="Genomic_DNA"/>
</dbReference>
<protein>
    <submittedName>
        <fullName evidence="1">Uncharacterized protein</fullName>
    </submittedName>
</protein>
<keyword evidence="2" id="KW-1185">Reference proteome</keyword>
<dbReference type="RefSeq" id="WP_150932804.1">
    <property type="nucleotide sequence ID" value="NZ_VYTZ01000003.1"/>
</dbReference>
<comment type="caution">
    <text evidence="1">The sequence shown here is derived from an EMBL/GenBank/DDBJ whole genome shotgun (WGS) entry which is preliminary data.</text>
</comment>
<accession>A0A5J5K576</accession>
<evidence type="ECO:0000313" key="2">
    <source>
        <dbReference type="Proteomes" id="UP000327011"/>
    </source>
</evidence>
<gene>
    <name evidence="1" type="ORF">F5972_08170</name>
</gene>
<dbReference type="AlphaFoldDB" id="A0A5J5K576"/>
<proteinExistence type="predicted"/>
<sequence length="1041" mass="105121">MAVQPLPCDDGGGSGPPPTPVCCAPAIAAQPLCLPDGAAVLLVVRSGCVECGATPADPQAIGWINPQTGVFTPGVVPAGAGPCDGGCSTVTTVQLCDLLPGGGCTPFLRHLVRDCAGAVTTTLDTALDGTTIYPVSGTAGNCAACAAGCVDTICVQRCDDTDGDGQPDATYSELWCVRADGSAELVLTYADEPAVPYVPVSPMECTYGCPESQTLMLCDGSGPFLRRYVFLNGAASYTDVALDGQTPHVVMGQVGPCPAGPDCDNPTTPAATVGLCLPDGTPIATIITRDCSGTVTQAGWINLATGLYSAGAPPVGVTACGESRSITTAGVFCDIDSTGEVVGLVLVEYSYNPDGSIASVRLVDATTGGTYTPAGTVTACPVGAEQPEQDLAVLCDTQPDGTVTAFLRDWRRDEIGQVVGHTDYALGGGPYTPTGSVGVCQPEPEPPCTSTHTLTLCDVAADGTSTPFLRRLTLDCTGTVTASADTTLDGVTPYAPAGTVGVCQPEPDAPCSTAHILTLCDVAADGTSVPFLRRVTIGCDGTVNSVTDTGMDGATVYSPTGSVGVCQPEPDTPCETAQVIALCDVAPDGSSTAFLRRVTIGCDGTVIATADTGMDGVTPYAPAGTVGVCQPPAEEPEPCRNTSTLLVCDLPDGGAPDPAVTDTDPTPYYPYPTGFAVAGGQTLWDGGTLNLPPGTAPQPGTTGSVNSLAATIAALRPACDTGTAHVTVSVNAQQTGPDNGCGPTGHLRLFIGTTQAALTVLPANTPVGWFGTLTVEADVPAVDLAAGNVVVALALDAYDDSPATCTPSPRRTGWQVSAFTASVTYDQSGCATQFLRNVTTDCETGAVVAVVDTTMDGAPYTVTGTAGQCEAAGGACCPPPEPECPQHLLHECRWDDTDGDGLGDTTYLELIQVDGCTGALTSLGTYLPDLTAAYTPVAPTAECPVEGAPQASAVRARRVQLGPGGGGAWSAARVPLLQSVTATAHGGTGRISTVDGDTTLFPGESVTWSVARDEDSMLVGPLTITAQTGTVTISYTQGVLL</sequence>
<dbReference type="Proteomes" id="UP000327011">
    <property type="component" value="Unassembled WGS sequence"/>
</dbReference>
<evidence type="ECO:0000313" key="1">
    <source>
        <dbReference type="EMBL" id="KAA9379622.1"/>
    </source>
</evidence>
<reference evidence="1 2" key="1">
    <citation type="submission" date="2019-09" db="EMBL/GenBank/DDBJ databases">
        <title>Screening of Novel Bioactive Compounds from Soil-Associated.</title>
        <authorList>
            <person name="Gong X."/>
        </authorList>
    </citation>
    <scope>NUCLEOTIDE SEQUENCE [LARGE SCALE GENOMIC DNA]</scope>
    <source>
        <strain evidence="1 2">Gxj-6</strain>
    </source>
</reference>